<proteinExistence type="predicted"/>
<dbReference type="EMBL" id="BMMM01000009">
    <property type="protein sequence ID" value="GGN72889.1"/>
    <property type="molecule type" value="Genomic_DNA"/>
</dbReference>
<gene>
    <name evidence="2" type="ORF">GCM10011579_050470</name>
</gene>
<evidence type="ECO:0000313" key="3">
    <source>
        <dbReference type="Proteomes" id="UP000600365"/>
    </source>
</evidence>
<evidence type="ECO:0000256" key="1">
    <source>
        <dbReference type="SAM" id="Phobius"/>
    </source>
</evidence>
<keyword evidence="1" id="KW-0812">Transmembrane</keyword>
<name>A0A917Y797_9ACTN</name>
<feature type="transmembrane region" description="Helical" evidence="1">
    <location>
        <begin position="12"/>
        <end position="36"/>
    </location>
</feature>
<dbReference type="AlphaFoldDB" id="A0A917Y797"/>
<keyword evidence="1" id="KW-0472">Membrane</keyword>
<keyword evidence="3" id="KW-1185">Reference proteome</keyword>
<organism evidence="2 3">
    <name type="scientific">Streptomyces albiflavescens</name>
    <dbReference type="NCBI Taxonomy" id="1623582"/>
    <lineage>
        <taxon>Bacteria</taxon>
        <taxon>Bacillati</taxon>
        <taxon>Actinomycetota</taxon>
        <taxon>Actinomycetes</taxon>
        <taxon>Kitasatosporales</taxon>
        <taxon>Streptomycetaceae</taxon>
        <taxon>Streptomyces</taxon>
    </lineage>
</organism>
<dbReference type="Proteomes" id="UP000600365">
    <property type="component" value="Unassembled WGS sequence"/>
</dbReference>
<feature type="transmembrane region" description="Helical" evidence="1">
    <location>
        <begin position="48"/>
        <end position="68"/>
    </location>
</feature>
<accession>A0A917Y797</accession>
<comment type="caution">
    <text evidence="2">The sequence shown here is derived from an EMBL/GenBank/DDBJ whole genome shotgun (WGS) entry which is preliminary data.</text>
</comment>
<feature type="transmembrane region" description="Helical" evidence="1">
    <location>
        <begin position="75"/>
        <end position="93"/>
    </location>
</feature>
<protein>
    <submittedName>
        <fullName evidence="2">Uncharacterized protein</fullName>
    </submittedName>
</protein>
<evidence type="ECO:0000313" key="2">
    <source>
        <dbReference type="EMBL" id="GGN72889.1"/>
    </source>
</evidence>
<sequence>MLFPESRGGLWSRAVVAACLYLATLFWLALSLPFVGEDIGPTSDPDDVAGANFILLFAAVFLLAAAMVSRRWKTAWGVSLSLLVVLIVVWTQVPSLIDHWNFEGPRRF</sequence>
<reference evidence="2 3" key="1">
    <citation type="journal article" date="2014" name="Int. J. Syst. Evol. Microbiol.">
        <title>Complete genome sequence of Corynebacterium casei LMG S-19264T (=DSM 44701T), isolated from a smear-ripened cheese.</title>
        <authorList>
            <consortium name="US DOE Joint Genome Institute (JGI-PGF)"/>
            <person name="Walter F."/>
            <person name="Albersmeier A."/>
            <person name="Kalinowski J."/>
            <person name="Ruckert C."/>
        </authorList>
    </citation>
    <scope>NUCLEOTIDE SEQUENCE [LARGE SCALE GENOMIC DNA]</scope>
    <source>
        <strain evidence="2 3">CGMCC 4.7111</strain>
    </source>
</reference>
<keyword evidence="1" id="KW-1133">Transmembrane helix</keyword>